<dbReference type="AlphaFoldDB" id="A0AAN6S464"/>
<sequence>MDLPPPDSTTELDHKVIPLVEHKTTPPLLRCPVDIVNLILGFLAQSDLGAAGLVNKALLTLAEPFLYSEIRVSWPLCVDHPPIFRLLRNIARRPHLALYIRSFTVDGEITGRPYCGRSNCQYLQDNRRSSRGERRYFDRPEIEEIIAFAKRLELPGPDRDTWTKALKHGSRDALIAVLLSRLVNLRSLKLAEGVAKNSRFIGMILRSALCEPASSHGLPTFEHVCDVSFNLTINNPKHSTQADLNIPTVLRADVLPFFYLPGIQSLSLTIDDLHADFQWPASIPPVPKTLTSLELTCPKGQYLGPILAVTKGLLKSLHWIWHYRRYHQEDVHVVNLNEIGAAIHQLSDTLTDLAISAKDGYPIGGNPFPPVSRGSLRELGYCDHLTRLMVPFIFLVGWPIHTDAAAQIKQILPKSLEYLTITDGTLNYGNSQVEELQLAAMRPWLENWQAYTPRLRLFWLLFRVVRQRWLRPMQTRLELLCTQVGLPVRISYF</sequence>
<dbReference type="Proteomes" id="UP001303473">
    <property type="component" value="Unassembled WGS sequence"/>
</dbReference>
<comment type="caution">
    <text evidence="1">The sequence shown here is derived from an EMBL/GenBank/DDBJ whole genome shotgun (WGS) entry which is preliminary data.</text>
</comment>
<name>A0AAN6S464_9PEZI</name>
<evidence type="ECO:0008006" key="3">
    <source>
        <dbReference type="Google" id="ProtNLM"/>
    </source>
</evidence>
<accession>A0AAN6S464</accession>
<protein>
    <recommendedName>
        <fullName evidence="3">F-box domain-containing protein</fullName>
    </recommendedName>
</protein>
<evidence type="ECO:0000313" key="2">
    <source>
        <dbReference type="Proteomes" id="UP001303473"/>
    </source>
</evidence>
<organism evidence="1 2">
    <name type="scientific">Diplogelasinospora grovesii</name>
    <dbReference type="NCBI Taxonomy" id="303347"/>
    <lineage>
        <taxon>Eukaryota</taxon>
        <taxon>Fungi</taxon>
        <taxon>Dikarya</taxon>
        <taxon>Ascomycota</taxon>
        <taxon>Pezizomycotina</taxon>
        <taxon>Sordariomycetes</taxon>
        <taxon>Sordariomycetidae</taxon>
        <taxon>Sordariales</taxon>
        <taxon>Diplogelasinosporaceae</taxon>
        <taxon>Diplogelasinospora</taxon>
    </lineage>
</organism>
<keyword evidence="2" id="KW-1185">Reference proteome</keyword>
<proteinExistence type="predicted"/>
<gene>
    <name evidence="1" type="ORF">QBC46DRAFT_437991</name>
</gene>
<reference evidence="2" key="1">
    <citation type="journal article" date="2023" name="Mol. Phylogenet. Evol.">
        <title>Genome-scale phylogeny and comparative genomics of the fungal order Sordariales.</title>
        <authorList>
            <person name="Hensen N."/>
            <person name="Bonometti L."/>
            <person name="Westerberg I."/>
            <person name="Brannstrom I.O."/>
            <person name="Guillou S."/>
            <person name="Cros-Aarteil S."/>
            <person name="Calhoun S."/>
            <person name="Haridas S."/>
            <person name="Kuo A."/>
            <person name="Mondo S."/>
            <person name="Pangilinan J."/>
            <person name="Riley R."/>
            <person name="LaButti K."/>
            <person name="Andreopoulos B."/>
            <person name="Lipzen A."/>
            <person name="Chen C."/>
            <person name="Yan M."/>
            <person name="Daum C."/>
            <person name="Ng V."/>
            <person name="Clum A."/>
            <person name="Steindorff A."/>
            <person name="Ohm R.A."/>
            <person name="Martin F."/>
            <person name="Silar P."/>
            <person name="Natvig D.O."/>
            <person name="Lalanne C."/>
            <person name="Gautier V."/>
            <person name="Ament-Velasquez S.L."/>
            <person name="Kruys A."/>
            <person name="Hutchinson M.I."/>
            <person name="Powell A.J."/>
            <person name="Barry K."/>
            <person name="Miller A.N."/>
            <person name="Grigoriev I.V."/>
            <person name="Debuchy R."/>
            <person name="Gladieux P."/>
            <person name="Hiltunen Thoren M."/>
            <person name="Johannesson H."/>
        </authorList>
    </citation>
    <scope>NUCLEOTIDE SEQUENCE [LARGE SCALE GENOMIC DNA]</scope>
    <source>
        <strain evidence="2">CBS 340.73</strain>
    </source>
</reference>
<evidence type="ECO:0000313" key="1">
    <source>
        <dbReference type="EMBL" id="KAK3939348.1"/>
    </source>
</evidence>
<dbReference type="EMBL" id="MU853812">
    <property type="protein sequence ID" value="KAK3939348.1"/>
    <property type="molecule type" value="Genomic_DNA"/>
</dbReference>